<feature type="region of interest" description="Disordered" evidence="1">
    <location>
        <begin position="184"/>
        <end position="233"/>
    </location>
</feature>
<evidence type="ECO:0000313" key="2">
    <source>
        <dbReference type="EMBL" id="SMC88385.1"/>
    </source>
</evidence>
<organism evidence="2 3">
    <name type="scientific">Kibdelosporangium aridum</name>
    <dbReference type="NCBI Taxonomy" id="2030"/>
    <lineage>
        <taxon>Bacteria</taxon>
        <taxon>Bacillati</taxon>
        <taxon>Actinomycetota</taxon>
        <taxon>Actinomycetes</taxon>
        <taxon>Pseudonocardiales</taxon>
        <taxon>Pseudonocardiaceae</taxon>
        <taxon>Kibdelosporangium</taxon>
    </lineage>
</organism>
<proteinExistence type="predicted"/>
<feature type="compositionally biased region" description="Basic residues" evidence="1">
    <location>
        <begin position="87"/>
        <end position="106"/>
    </location>
</feature>
<protein>
    <submittedName>
        <fullName evidence="2">Uncharacterized protein</fullName>
    </submittedName>
</protein>
<feature type="region of interest" description="Disordered" evidence="1">
    <location>
        <begin position="1"/>
        <end position="151"/>
    </location>
</feature>
<keyword evidence="3" id="KW-1185">Reference proteome</keyword>
<sequence>MAGPDATPAPSPVSESLFAPVRRPTAPQPMDTTAHNPQTSENFGPARESRPPCSLSRTLRPARTLRPDDRSARHTALAGAGAEVPHLGRRPQPHAHTHNTARRTWRNRLTQGPRHHQTTALTQKTRSQAAPTTPGGRPRSHSTGGMGWSKGLRRVVDNQICERSVRTANNSAYERTVRAISLRRWPVPGQPSRSGSCRPSRRRPRGLPSSPRRYRPSRTRSRPRGPWSCPRGQ</sequence>
<feature type="compositionally biased region" description="Polar residues" evidence="1">
    <location>
        <begin position="118"/>
        <end position="131"/>
    </location>
</feature>
<reference evidence="2 3" key="1">
    <citation type="submission" date="2017-04" db="EMBL/GenBank/DDBJ databases">
        <authorList>
            <person name="Afonso C.L."/>
            <person name="Miller P.J."/>
            <person name="Scott M.A."/>
            <person name="Spackman E."/>
            <person name="Goraichik I."/>
            <person name="Dimitrov K.M."/>
            <person name="Suarez D.L."/>
            <person name="Swayne D.E."/>
        </authorList>
    </citation>
    <scope>NUCLEOTIDE SEQUENCE [LARGE SCALE GENOMIC DNA]</scope>
    <source>
        <strain evidence="2 3">DSM 43828</strain>
    </source>
</reference>
<gene>
    <name evidence="2" type="ORF">SAMN05661093_02464</name>
</gene>
<dbReference type="AlphaFoldDB" id="A0A1Y5XDY3"/>
<feature type="compositionally biased region" description="Polar residues" evidence="1">
    <location>
        <begin position="30"/>
        <end position="42"/>
    </location>
</feature>
<dbReference type="Proteomes" id="UP000192674">
    <property type="component" value="Unassembled WGS sequence"/>
</dbReference>
<evidence type="ECO:0000313" key="3">
    <source>
        <dbReference type="Proteomes" id="UP000192674"/>
    </source>
</evidence>
<feature type="compositionally biased region" description="Basic residues" evidence="1">
    <location>
        <begin position="212"/>
        <end position="223"/>
    </location>
</feature>
<name>A0A1Y5XDY3_KIBAR</name>
<accession>A0A1Y5XDY3</accession>
<evidence type="ECO:0000256" key="1">
    <source>
        <dbReference type="SAM" id="MobiDB-lite"/>
    </source>
</evidence>
<feature type="compositionally biased region" description="Low complexity" evidence="1">
    <location>
        <begin position="224"/>
        <end position="233"/>
    </location>
</feature>
<dbReference type="EMBL" id="FWXV01000002">
    <property type="protein sequence ID" value="SMC88385.1"/>
    <property type="molecule type" value="Genomic_DNA"/>
</dbReference>